<dbReference type="Pfam" id="PF01244">
    <property type="entry name" value="Peptidase_M19"/>
    <property type="match status" value="1"/>
</dbReference>
<dbReference type="SUPFAM" id="SSF51556">
    <property type="entry name" value="Metallo-dependent hydrolases"/>
    <property type="match status" value="1"/>
</dbReference>
<dbReference type="EMBL" id="BQXS01003850">
    <property type="protein sequence ID" value="GKT35596.1"/>
    <property type="molecule type" value="Genomic_DNA"/>
</dbReference>
<gene>
    <name evidence="1" type="ORF">ADUPG1_003015</name>
</gene>
<name>A0ABQ5KU72_9EUKA</name>
<sequence length="79" mass="8501">MIKAIGNNGGVMGLNFCPYFVADKGEHLFADDLAVHVKHMIHTGGLESVAIGTDFDGMNGILEIEHIGQIEKLAHALTR</sequence>
<reference evidence="1" key="1">
    <citation type="submission" date="2022-03" db="EMBL/GenBank/DDBJ databases">
        <title>Draft genome sequence of Aduncisulcus paluster, a free-living microaerophilic Fornicata.</title>
        <authorList>
            <person name="Yuyama I."/>
            <person name="Kume K."/>
            <person name="Tamura T."/>
            <person name="Inagaki Y."/>
            <person name="Hashimoto T."/>
        </authorList>
    </citation>
    <scope>NUCLEOTIDE SEQUENCE</scope>
    <source>
        <strain evidence="1">NY0171</strain>
    </source>
</reference>
<dbReference type="InterPro" id="IPR008257">
    <property type="entry name" value="Pept_M19"/>
</dbReference>
<protein>
    <submittedName>
        <fullName evidence="1">Peptidase M19 like protein</fullName>
    </submittedName>
</protein>
<feature type="non-terminal residue" evidence="1">
    <location>
        <position position="79"/>
    </location>
</feature>
<dbReference type="PROSITE" id="PS51365">
    <property type="entry name" value="RENAL_DIPEPTIDASE_2"/>
    <property type="match status" value="1"/>
</dbReference>
<organism evidence="1 2">
    <name type="scientific">Aduncisulcus paluster</name>
    <dbReference type="NCBI Taxonomy" id="2918883"/>
    <lineage>
        <taxon>Eukaryota</taxon>
        <taxon>Metamonada</taxon>
        <taxon>Carpediemonas-like organisms</taxon>
        <taxon>Aduncisulcus</taxon>
    </lineage>
</organism>
<evidence type="ECO:0000313" key="2">
    <source>
        <dbReference type="Proteomes" id="UP001057375"/>
    </source>
</evidence>
<evidence type="ECO:0000313" key="1">
    <source>
        <dbReference type="EMBL" id="GKT35596.1"/>
    </source>
</evidence>
<keyword evidence="2" id="KW-1185">Reference proteome</keyword>
<accession>A0ABQ5KU72</accession>
<dbReference type="InterPro" id="IPR032466">
    <property type="entry name" value="Metal_Hydrolase"/>
</dbReference>
<comment type="caution">
    <text evidence="1">The sequence shown here is derived from an EMBL/GenBank/DDBJ whole genome shotgun (WGS) entry which is preliminary data.</text>
</comment>
<dbReference type="Gene3D" id="3.20.20.140">
    <property type="entry name" value="Metal-dependent hydrolases"/>
    <property type="match status" value="1"/>
</dbReference>
<proteinExistence type="predicted"/>
<dbReference type="Proteomes" id="UP001057375">
    <property type="component" value="Unassembled WGS sequence"/>
</dbReference>